<dbReference type="Proteomes" id="UP000652763">
    <property type="component" value="Unassembled WGS sequence"/>
</dbReference>
<comment type="caution">
    <text evidence="1">The sequence shown here is derived from an EMBL/GenBank/DDBJ whole genome shotgun (WGS) entry which is preliminary data.</text>
</comment>
<organism evidence="1 2">
    <name type="scientific">Arthrobacter pullicola</name>
    <dbReference type="NCBI Taxonomy" id="2762224"/>
    <lineage>
        <taxon>Bacteria</taxon>
        <taxon>Bacillati</taxon>
        <taxon>Actinomycetota</taxon>
        <taxon>Actinomycetes</taxon>
        <taxon>Micrococcales</taxon>
        <taxon>Micrococcaceae</taxon>
        <taxon>Arthrobacter</taxon>
    </lineage>
</organism>
<reference evidence="1 2" key="1">
    <citation type="submission" date="2020-08" db="EMBL/GenBank/DDBJ databases">
        <title>A Genomic Blueprint of the Chicken Gut Microbiome.</title>
        <authorList>
            <person name="Gilroy R."/>
            <person name="Ravi A."/>
            <person name="Getino M."/>
            <person name="Pursley I."/>
            <person name="Horton D.L."/>
            <person name="Alikhan N.-F."/>
            <person name="Baker D."/>
            <person name="Gharbi K."/>
            <person name="Hall N."/>
            <person name="Watson M."/>
            <person name="Adriaenssens E.M."/>
            <person name="Foster-Nyarko E."/>
            <person name="Jarju S."/>
            <person name="Secka A."/>
            <person name="Antonio M."/>
            <person name="Oren A."/>
            <person name="Chaudhuri R."/>
            <person name="La Ragione R.M."/>
            <person name="Hildebrand F."/>
            <person name="Pallen M.J."/>
        </authorList>
    </citation>
    <scope>NUCLEOTIDE SEQUENCE [LARGE SCALE GENOMIC DNA]</scope>
    <source>
        <strain evidence="1 2">Sa2BUA2</strain>
    </source>
</reference>
<accession>A0ABR8YI68</accession>
<evidence type="ECO:0000313" key="2">
    <source>
        <dbReference type="Proteomes" id="UP000652763"/>
    </source>
</evidence>
<evidence type="ECO:0000313" key="1">
    <source>
        <dbReference type="EMBL" id="MBD8043925.1"/>
    </source>
</evidence>
<gene>
    <name evidence="1" type="ORF">H9638_08920</name>
</gene>
<protein>
    <submittedName>
        <fullName evidence="1">DUF2797 domain-containing protein</fullName>
    </submittedName>
</protein>
<dbReference type="RefSeq" id="WP_191746870.1">
    <property type="nucleotide sequence ID" value="NZ_JACSQC010000004.1"/>
</dbReference>
<sequence length="303" mass="32458">MSDFPYLCAGTAWDNDGAVLRLYAPDGAPYPLRLGPGTELRFRTQSGTPRYCLGYDQMLEAGRTSHPCPAQAPAERGYQCGRCFARDESRLVHNSHRGGPLPAGLRDYLARPQWLYIATFADGTTKVGTAAGQRRVLRLTEQGAVAAQYVARAADGLRVRVLEDAVSSGLGLTQAVRSGAKCASLASPLPLDSLADINAGHADAARALLFTLDPAGFEVVKDTWSRPAAFDAVLGHRGAGIYPLPLTTGEHGLLIRGLLGSAALVSTDGEELRFLADLTQLKGQRLELGRFRTMLPALQEPLF</sequence>
<keyword evidence="2" id="KW-1185">Reference proteome</keyword>
<dbReference type="EMBL" id="JACSQC010000004">
    <property type="protein sequence ID" value="MBD8043925.1"/>
    <property type="molecule type" value="Genomic_DNA"/>
</dbReference>
<name>A0ABR8YI68_9MICC</name>
<proteinExistence type="predicted"/>